<gene>
    <name evidence="1" type="ORF">IAA07_01910</name>
</gene>
<evidence type="ECO:0000313" key="1">
    <source>
        <dbReference type="EMBL" id="HJA70320.1"/>
    </source>
</evidence>
<proteinExistence type="predicted"/>
<sequence>MDHFKLVSEYAPTGDHDRNQLAELLHISGEQMKYITNARAGNGLARIDSTLVPFYKQMSKNSEIYKLMSTKAEDFLKPEEML</sequence>
<dbReference type="EMBL" id="DWZA01000019">
    <property type="protein sequence ID" value="HJA70320.1"/>
    <property type="molecule type" value="Genomic_DNA"/>
</dbReference>
<dbReference type="Proteomes" id="UP000823900">
    <property type="component" value="Unassembled WGS sequence"/>
</dbReference>
<dbReference type="AlphaFoldDB" id="A0A9D2HEZ0"/>
<name>A0A9D2HEZ0_9FIRM</name>
<comment type="caution">
    <text evidence="1">The sequence shown here is derived from an EMBL/GenBank/DDBJ whole genome shotgun (WGS) entry which is preliminary data.</text>
</comment>
<reference evidence="1" key="2">
    <citation type="submission" date="2021-04" db="EMBL/GenBank/DDBJ databases">
        <authorList>
            <person name="Gilroy R."/>
        </authorList>
    </citation>
    <scope>NUCLEOTIDE SEQUENCE</scope>
    <source>
        <strain evidence="1">CHK178-16964</strain>
    </source>
</reference>
<reference evidence="1" key="1">
    <citation type="journal article" date="2021" name="PeerJ">
        <title>Extensive microbial diversity within the chicken gut microbiome revealed by metagenomics and culture.</title>
        <authorList>
            <person name="Gilroy R."/>
            <person name="Ravi A."/>
            <person name="Getino M."/>
            <person name="Pursley I."/>
            <person name="Horton D.L."/>
            <person name="Alikhan N.F."/>
            <person name="Baker D."/>
            <person name="Gharbi K."/>
            <person name="Hall N."/>
            <person name="Watson M."/>
            <person name="Adriaenssens E.M."/>
            <person name="Foster-Nyarko E."/>
            <person name="Jarju S."/>
            <person name="Secka A."/>
            <person name="Antonio M."/>
            <person name="Oren A."/>
            <person name="Chaudhuri R.R."/>
            <person name="La Ragione R."/>
            <person name="Hildebrand F."/>
            <person name="Pallen M.J."/>
        </authorList>
    </citation>
    <scope>NUCLEOTIDE SEQUENCE</scope>
    <source>
        <strain evidence="1">CHK178-16964</strain>
    </source>
</reference>
<organism evidence="1 2">
    <name type="scientific">Candidatus Lachnoclostridium stercoravium</name>
    <dbReference type="NCBI Taxonomy" id="2838633"/>
    <lineage>
        <taxon>Bacteria</taxon>
        <taxon>Bacillati</taxon>
        <taxon>Bacillota</taxon>
        <taxon>Clostridia</taxon>
        <taxon>Lachnospirales</taxon>
        <taxon>Lachnospiraceae</taxon>
    </lineage>
</organism>
<accession>A0A9D2HEZ0</accession>
<protein>
    <submittedName>
        <fullName evidence="1">Uncharacterized protein</fullName>
    </submittedName>
</protein>
<evidence type="ECO:0000313" key="2">
    <source>
        <dbReference type="Proteomes" id="UP000823900"/>
    </source>
</evidence>